<dbReference type="EMBL" id="ML977154">
    <property type="protein sequence ID" value="KAF1986918.1"/>
    <property type="molecule type" value="Genomic_DNA"/>
</dbReference>
<dbReference type="PANTHER" id="PTHR33205:SF1">
    <property type="entry name" value="TRANSMEMBRANE PROTEIN"/>
    <property type="match status" value="1"/>
</dbReference>
<evidence type="ECO:0000313" key="2">
    <source>
        <dbReference type="Proteomes" id="UP000800041"/>
    </source>
</evidence>
<proteinExistence type="predicted"/>
<evidence type="ECO:0000313" key="1">
    <source>
        <dbReference type="EMBL" id="KAF1986918.1"/>
    </source>
</evidence>
<dbReference type="AlphaFoldDB" id="A0A6G1H1S3"/>
<feature type="non-terminal residue" evidence="1">
    <location>
        <position position="1"/>
    </location>
</feature>
<dbReference type="AntiFam" id="ANF00034">
    <property type="entry name" value="Antisense to 5.8S rRNA"/>
</dbReference>
<gene>
    <name evidence="1" type="ORF">K402DRAFT_331451</name>
</gene>
<organism evidence="1 2">
    <name type="scientific">Aulographum hederae CBS 113979</name>
    <dbReference type="NCBI Taxonomy" id="1176131"/>
    <lineage>
        <taxon>Eukaryota</taxon>
        <taxon>Fungi</taxon>
        <taxon>Dikarya</taxon>
        <taxon>Ascomycota</taxon>
        <taxon>Pezizomycotina</taxon>
        <taxon>Dothideomycetes</taxon>
        <taxon>Pleosporomycetidae</taxon>
        <taxon>Aulographales</taxon>
        <taxon>Aulographaceae</taxon>
    </lineage>
</organism>
<dbReference type="Proteomes" id="UP000800041">
    <property type="component" value="Unassembled WGS sequence"/>
</dbReference>
<sequence>GMPLSAMCVQKSDDSLSAIRIAYHIWLCSSSLPEPRDPLLKVLIIDYVTRHRSNRVQQSATSRVEIRSFNLHSVMILPQVHLRKPCYDL</sequence>
<name>A0A6G1H1S3_9PEZI</name>
<keyword evidence="2" id="KW-1185">Reference proteome</keyword>
<reference evidence="1" key="1">
    <citation type="journal article" date="2020" name="Stud. Mycol.">
        <title>101 Dothideomycetes genomes: a test case for predicting lifestyles and emergence of pathogens.</title>
        <authorList>
            <person name="Haridas S."/>
            <person name="Albert R."/>
            <person name="Binder M."/>
            <person name="Bloem J."/>
            <person name="Labutti K."/>
            <person name="Salamov A."/>
            <person name="Andreopoulos B."/>
            <person name="Baker S."/>
            <person name="Barry K."/>
            <person name="Bills G."/>
            <person name="Bluhm B."/>
            <person name="Cannon C."/>
            <person name="Castanera R."/>
            <person name="Culley D."/>
            <person name="Daum C."/>
            <person name="Ezra D."/>
            <person name="Gonzalez J."/>
            <person name="Henrissat B."/>
            <person name="Kuo A."/>
            <person name="Liang C."/>
            <person name="Lipzen A."/>
            <person name="Lutzoni F."/>
            <person name="Magnuson J."/>
            <person name="Mondo S."/>
            <person name="Nolan M."/>
            <person name="Ohm R."/>
            <person name="Pangilinan J."/>
            <person name="Park H.-J."/>
            <person name="Ramirez L."/>
            <person name="Alfaro M."/>
            <person name="Sun H."/>
            <person name="Tritt A."/>
            <person name="Yoshinaga Y."/>
            <person name="Zwiers L.-H."/>
            <person name="Turgeon B."/>
            <person name="Goodwin S."/>
            <person name="Spatafora J."/>
            <person name="Crous P."/>
            <person name="Grigoriev I."/>
        </authorList>
    </citation>
    <scope>NUCLEOTIDE SEQUENCE</scope>
    <source>
        <strain evidence="1">CBS 113979</strain>
    </source>
</reference>
<protein>
    <submittedName>
        <fullName evidence="1">Uncharacterized protein</fullName>
    </submittedName>
</protein>
<accession>A0A6G1H1S3</accession>
<dbReference type="PANTHER" id="PTHR33205">
    <property type="entry name" value="TRANSMEMBRANE PROTEIN"/>
    <property type="match status" value="1"/>
</dbReference>
<dbReference type="OrthoDB" id="2437458at2759"/>